<protein>
    <submittedName>
        <fullName evidence="2">Uncharacterized protein</fullName>
    </submittedName>
</protein>
<dbReference type="Proteomes" id="UP000019487">
    <property type="component" value="Unassembled WGS sequence"/>
</dbReference>
<dbReference type="EMBL" id="AYSA01000550">
    <property type="protein sequence ID" value="ESZ91035.1"/>
    <property type="molecule type" value="Genomic_DNA"/>
</dbReference>
<evidence type="ECO:0000256" key="1">
    <source>
        <dbReference type="SAM" id="MobiDB-lite"/>
    </source>
</evidence>
<dbReference type="SUPFAM" id="SSF54768">
    <property type="entry name" value="dsRNA-binding domain-like"/>
    <property type="match status" value="1"/>
</dbReference>
<keyword evidence="3" id="KW-1185">Reference proteome</keyword>
<evidence type="ECO:0000313" key="3">
    <source>
        <dbReference type="Proteomes" id="UP000019487"/>
    </source>
</evidence>
<feature type="compositionally biased region" description="Basic and acidic residues" evidence="1">
    <location>
        <begin position="600"/>
        <end position="609"/>
    </location>
</feature>
<accession>W9C8Y6</accession>
<evidence type="ECO:0000313" key="2">
    <source>
        <dbReference type="EMBL" id="ESZ91035.1"/>
    </source>
</evidence>
<organism evidence="2 3">
    <name type="scientific">Sclerotinia borealis (strain F-4128)</name>
    <dbReference type="NCBI Taxonomy" id="1432307"/>
    <lineage>
        <taxon>Eukaryota</taxon>
        <taxon>Fungi</taxon>
        <taxon>Dikarya</taxon>
        <taxon>Ascomycota</taxon>
        <taxon>Pezizomycotina</taxon>
        <taxon>Leotiomycetes</taxon>
        <taxon>Helotiales</taxon>
        <taxon>Sclerotiniaceae</taxon>
        <taxon>Sclerotinia</taxon>
    </lineage>
</organism>
<feature type="region of interest" description="Disordered" evidence="1">
    <location>
        <begin position="581"/>
        <end position="629"/>
    </location>
</feature>
<gene>
    <name evidence="2" type="ORF">SBOR_8577</name>
</gene>
<proteinExistence type="predicted"/>
<dbReference type="AlphaFoldDB" id="W9C8Y6"/>
<feature type="region of interest" description="Disordered" evidence="1">
    <location>
        <begin position="1"/>
        <end position="26"/>
    </location>
</feature>
<comment type="caution">
    <text evidence="2">The sequence shown here is derived from an EMBL/GenBank/DDBJ whole genome shotgun (WGS) entry which is preliminary data.</text>
</comment>
<dbReference type="HOGENOM" id="CLU_434869_0_0_1"/>
<dbReference type="OrthoDB" id="3561452at2759"/>
<name>W9C8Y6_SCLBF</name>
<sequence>MAASNNNNCESCRSKKKKLKPEKKPRDAVGELHAYCRKLRCKIPTYTSKDHETILTLSGSYLFSKSPDFIPKAKAKTRLEAKQDVAKQALRWIQHNDPPSFHWKDRDAENTLTDLIAELAESIYESSPSSEVKKVVIYLEGVAIAKFQARLETKAVPRSSIATPEYRQALDVCRLPQVAAIGMTIVSDAEDKGHRLAALSERNSVSYQEKATLKESVAKSAYGFDTSAPAHAHRRAPFEILPRHANDTELARWLDNFSELYDKYRNDHARLRFISAVLSATGDSFVTKLHELSTESPLKGISLLEFILQRYSPEIIKSLSTRGQVNNISPECRLAHILDMSESGLLPTFSTVVKELGDKAETHLQHFLQWHKNGMLNTVLTLSVFVGNRTPEFIKRLLDLESTKLLPLIDAVIAETNGEPVPLLQCFLRWNKNDVAERLLDFEAHNEGNAMSLVEAALEFGKLGVLPYVKNLLTESRFDGTPYHFFRQLCKWQTNKSLHQLCNIDRATAGNTPEFLNLAFRHTQFWTAETRHRKQRIDWTATIPFLRHHVQSVGIDSKRRSNYRGSRCTWEFYERCNAKSETKAPQHSSLVKAARLSRGQGKERFDKPSKGKPGSRGRGSASQGPSSPS</sequence>
<reference evidence="2 3" key="1">
    <citation type="journal article" date="2014" name="Genome Announc.">
        <title>Draft genome sequence of Sclerotinia borealis, a psychrophilic plant pathogenic fungus.</title>
        <authorList>
            <person name="Mardanov A.V."/>
            <person name="Beletsky A.V."/>
            <person name="Kadnikov V.V."/>
            <person name="Ignatov A.N."/>
            <person name="Ravin N.V."/>
        </authorList>
    </citation>
    <scope>NUCLEOTIDE SEQUENCE [LARGE SCALE GENOMIC DNA]</scope>
    <source>
        <strain evidence="3">F-4157</strain>
    </source>
</reference>